<dbReference type="NCBIfam" id="TIGR01974">
    <property type="entry name" value="NDH_I_L"/>
    <property type="match status" value="1"/>
</dbReference>
<geneLocation type="chloroplast" evidence="21"/>
<dbReference type="GeneID" id="37508055"/>
<feature type="transmembrane region" description="Helical" evidence="17">
    <location>
        <begin position="547"/>
        <end position="571"/>
    </location>
</feature>
<feature type="transmembrane region" description="Helical" evidence="17">
    <location>
        <begin position="262"/>
        <end position="283"/>
    </location>
</feature>
<feature type="transmembrane region" description="Helical" evidence="17">
    <location>
        <begin position="43"/>
        <end position="63"/>
    </location>
</feature>
<evidence type="ECO:0000313" key="21">
    <source>
        <dbReference type="EMBL" id="AWV63415.1"/>
    </source>
</evidence>
<evidence type="ECO:0000256" key="15">
    <source>
        <dbReference type="ARBA" id="ARBA00047726"/>
    </source>
</evidence>
<evidence type="ECO:0000256" key="1">
    <source>
        <dbReference type="ARBA" id="ARBA00004059"/>
    </source>
</evidence>
<evidence type="ECO:0000256" key="2">
    <source>
        <dbReference type="ARBA" id="ARBA00004454"/>
    </source>
</evidence>
<dbReference type="GO" id="GO:0008137">
    <property type="term" value="F:NADH dehydrogenase (ubiquinone) activity"/>
    <property type="evidence" value="ECO:0007669"/>
    <property type="project" value="InterPro"/>
</dbReference>
<evidence type="ECO:0000256" key="9">
    <source>
        <dbReference type="ARBA" id="ARBA00022957"/>
    </source>
</evidence>
<dbReference type="AlphaFoldDB" id="A0A344AIS4"/>
<evidence type="ECO:0000256" key="11">
    <source>
        <dbReference type="ARBA" id="ARBA00022989"/>
    </source>
</evidence>
<dbReference type="PANTHER" id="PTHR42829">
    <property type="entry name" value="NADH-UBIQUINONE OXIDOREDUCTASE CHAIN 5"/>
    <property type="match status" value="1"/>
</dbReference>
<dbReference type="InterPro" id="IPR001516">
    <property type="entry name" value="Proton_antipo_N"/>
</dbReference>
<evidence type="ECO:0000256" key="10">
    <source>
        <dbReference type="ARBA" id="ARBA00022967"/>
    </source>
</evidence>
<keyword evidence="13 17" id="KW-0793">Thylakoid</keyword>
<evidence type="ECO:0000256" key="14">
    <source>
        <dbReference type="ARBA" id="ARBA00023136"/>
    </source>
</evidence>
<comment type="subunit">
    <text evidence="4 17">NDH is composed of at least 16 different subunits, 5 of which are encoded in the nucleus.</text>
</comment>
<feature type="transmembrane region" description="Helical" evidence="17">
    <location>
        <begin position="393"/>
        <end position="412"/>
    </location>
</feature>
<feature type="transmembrane region" description="Helical" evidence="17">
    <location>
        <begin position="221"/>
        <end position="241"/>
    </location>
</feature>
<keyword evidence="14 17" id="KW-0472">Membrane</keyword>
<dbReference type="RefSeq" id="YP_009502365.1">
    <property type="nucleotide sequence ID" value="NC_038150.1"/>
</dbReference>
<dbReference type="InterPro" id="IPR003945">
    <property type="entry name" value="NU5C-like"/>
</dbReference>
<evidence type="ECO:0000256" key="8">
    <source>
        <dbReference type="ARBA" id="ARBA00022857"/>
    </source>
</evidence>
<dbReference type="InterPro" id="IPR001750">
    <property type="entry name" value="ND/Mrp_TM"/>
</dbReference>
<proteinExistence type="inferred from homology"/>
<feature type="transmembrane region" description="Helical" evidence="17">
    <location>
        <begin position="295"/>
        <end position="313"/>
    </location>
</feature>
<keyword evidence="7 17" id="KW-0874">Quinone</keyword>
<evidence type="ECO:0000259" key="18">
    <source>
        <dbReference type="Pfam" id="PF00361"/>
    </source>
</evidence>
<evidence type="ECO:0000256" key="7">
    <source>
        <dbReference type="ARBA" id="ARBA00022719"/>
    </source>
</evidence>
<accession>A0A344AIS4</accession>
<evidence type="ECO:0000259" key="20">
    <source>
        <dbReference type="Pfam" id="PF01010"/>
    </source>
</evidence>
<sequence length="743" mass="81951">MFAEFSYEYVWTVPSCPLVASGSTGLVSFLLPKATKGLRRSCAAFSILSLTVSMFISFLFFWQQNVSHSTQEYLWSWILKDDISLKIGFLVDPLALIMSILVTTVGISVTIYSDSYTCHDQGYARFSAYLSLFTASMLGLVFSPNLIQIYVFWELVGMRSYPLIGFWFARPSAANACQKAFVTNRIGDFGLLLGILGIYWITGSFEIYELCDRFIELISSGSVNSVFANIIALLLFSGPVAKSAQFPLHVWLPDAMEGPTPISALIHAATMVAAGIFLIARILNLIEILPLSMSVISWVGGTTALLGATLALTQRDIKKGLAYSTMSQLGYMVLALGIGAYRSASFHLITHAYSKASLFLGSGLVIHSMEKIVGYSPIKSQNMLLMGGLRKCMPITGTTFFLGTLSLCGIPPLACFWSKDEITAESWLYSSYLGWIASITVSFTASYMFRIYFLTFEGNFRANNISHSNFGISRLSDNNISLWGETKKELSSEKIIDNPLSSQNAELTEAVPAVYSAKKNLTHEKEIQTDSDVSHSHNLLNTEESDFFMVLPLIVLVMPTLLAGFIGVNFLQKESGLDSLSEWLTPLIVPIKSDKANLIELLVDSTGSVSLSFVGIFISYVMYGPVDFYQRKIYKYIRGIKVLDENLLSSFGDFIQGWSLNRGYIDYCYNVYLIKTTVFLSKLVVFFDQWVIDGIINGTGASSLFGGEAARYGGSGRISYYSFGLITGIIPLILLAVLTSPIT</sequence>
<evidence type="ECO:0000256" key="17">
    <source>
        <dbReference type="RuleBase" id="RU364062"/>
    </source>
</evidence>
<evidence type="ECO:0000256" key="4">
    <source>
        <dbReference type="ARBA" id="ARBA00011199"/>
    </source>
</evidence>
<keyword evidence="8 17" id="KW-0521">NADP</keyword>
<dbReference type="EC" id="7.1.1.-" evidence="17"/>
<dbReference type="EMBL" id="MG262389">
    <property type="protein sequence ID" value="AWV63415.1"/>
    <property type="molecule type" value="Genomic_DNA"/>
</dbReference>
<name>A0A344AIS4_9MONI</name>
<comment type="similarity">
    <text evidence="3 17">Belongs to the complex I subunit 5 family.</text>
</comment>
<feature type="domain" description="NADH:quinone oxidoreductase/Mrp antiporter transmembrane" evidence="18">
    <location>
        <begin position="143"/>
        <end position="443"/>
    </location>
</feature>
<dbReference type="Pfam" id="PF01010">
    <property type="entry name" value="Proton_antipo_C"/>
    <property type="match status" value="1"/>
</dbReference>
<protein>
    <recommendedName>
        <fullName evidence="5 17">NAD(P)H-quinone oxidoreductase subunit 5, chloroplastic</fullName>
        <ecNumber evidence="17">7.1.1.-</ecNumber>
    </recommendedName>
    <alternativeName>
        <fullName evidence="17">NADH-plastoquinone oxidoreductase subunit 5</fullName>
    </alternativeName>
</protein>
<comment type="function">
    <text evidence="1 17">NDH shuttles electrons from NAD(P)H:plastoquinone, via FMN and iron-sulfur (Fe-S) centers, to quinones in the photosynthetic chain and possibly in a chloroplast respiratory chain. The immediate electron acceptor for the enzyme in this species is believed to be plastoquinone. Couples the redox reaction to proton translocation, and thus conserves the redox energy in a proton gradient.</text>
</comment>
<feature type="transmembrane region" description="Helical" evidence="17">
    <location>
        <begin position="720"/>
        <end position="742"/>
    </location>
</feature>
<evidence type="ECO:0000256" key="6">
    <source>
        <dbReference type="ARBA" id="ARBA00022692"/>
    </source>
</evidence>
<feature type="transmembrane region" description="Helical" evidence="17">
    <location>
        <begin position="320"/>
        <end position="341"/>
    </location>
</feature>
<evidence type="ECO:0000259" key="19">
    <source>
        <dbReference type="Pfam" id="PF00662"/>
    </source>
</evidence>
<keyword evidence="17 21" id="KW-0934">Plastid</keyword>
<evidence type="ECO:0000256" key="13">
    <source>
        <dbReference type="ARBA" id="ARBA00023078"/>
    </source>
</evidence>
<dbReference type="PANTHER" id="PTHR42829:SF2">
    <property type="entry name" value="NADH-UBIQUINONE OXIDOREDUCTASE CHAIN 5"/>
    <property type="match status" value="1"/>
</dbReference>
<feature type="transmembrane region" description="Helical" evidence="17">
    <location>
        <begin position="12"/>
        <end position="31"/>
    </location>
</feature>
<feature type="transmembrane region" description="Helical" evidence="17">
    <location>
        <begin position="609"/>
        <end position="629"/>
    </location>
</feature>
<dbReference type="GO" id="GO:0048038">
    <property type="term" value="F:quinone binding"/>
    <property type="evidence" value="ECO:0007669"/>
    <property type="project" value="UniProtKB-KW"/>
</dbReference>
<keyword evidence="11 17" id="KW-1133">Transmembrane helix</keyword>
<keyword evidence="10" id="KW-1278">Translocase</keyword>
<evidence type="ECO:0000256" key="16">
    <source>
        <dbReference type="ARBA" id="ARBA00048026"/>
    </source>
</evidence>
<comment type="subcellular location">
    <subcellularLocation>
        <location evidence="2 17">Plastid</location>
        <location evidence="2 17">Chloroplast thylakoid membrane</location>
        <topology evidence="2 17">Multi-pass membrane protein</topology>
    </subcellularLocation>
</comment>
<feature type="domain" description="NADH:ubiquinone/plastoquinone oxidoreductase chloroplast chain 5 C-terminal" evidence="20">
    <location>
        <begin position="450"/>
        <end position="688"/>
    </location>
</feature>
<dbReference type="InterPro" id="IPR002128">
    <property type="entry name" value="NADH_UbQ_OxRdtase_chlpt_su5_C"/>
</dbReference>
<dbReference type="PRINTS" id="PR01435">
    <property type="entry name" value="NPOXDRDTASE5"/>
</dbReference>
<feature type="transmembrane region" description="Helical" evidence="17">
    <location>
        <begin position="432"/>
        <end position="453"/>
    </location>
</feature>
<evidence type="ECO:0000256" key="3">
    <source>
        <dbReference type="ARBA" id="ARBA00008200"/>
    </source>
</evidence>
<comment type="catalytic activity">
    <reaction evidence="16 17">
        <text>a plastoquinone + NADH + (n+1) H(+)(in) = a plastoquinol + NAD(+) + n H(+)(out)</text>
        <dbReference type="Rhea" id="RHEA:42608"/>
        <dbReference type="Rhea" id="RHEA-COMP:9561"/>
        <dbReference type="Rhea" id="RHEA-COMP:9562"/>
        <dbReference type="ChEBI" id="CHEBI:15378"/>
        <dbReference type="ChEBI" id="CHEBI:17757"/>
        <dbReference type="ChEBI" id="CHEBI:57540"/>
        <dbReference type="ChEBI" id="CHEBI:57945"/>
        <dbReference type="ChEBI" id="CHEBI:62192"/>
    </reaction>
</comment>
<comment type="catalytic activity">
    <reaction evidence="15 17">
        <text>a plastoquinone + NADPH + (n+1) H(+)(in) = a plastoquinol + NADP(+) + n H(+)(out)</text>
        <dbReference type="Rhea" id="RHEA:42612"/>
        <dbReference type="Rhea" id="RHEA-COMP:9561"/>
        <dbReference type="Rhea" id="RHEA-COMP:9562"/>
        <dbReference type="ChEBI" id="CHEBI:15378"/>
        <dbReference type="ChEBI" id="CHEBI:17757"/>
        <dbReference type="ChEBI" id="CHEBI:57783"/>
        <dbReference type="ChEBI" id="CHEBI:58349"/>
        <dbReference type="ChEBI" id="CHEBI:62192"/>
    </reaction>
</comment>
<evidence type="ECO:0000256" key="5">
    <source>
        <dbReference type="ARBA" id="ARBA00018648"/>
    </source>
</evidence>
<feature type="domain" description="NADH-Ubiquinone oxidoreductase (complex I) chain 5 N-terminal" evidence="19">
    <location>
        <begin position="77"/>
        <end position="126"/>
    </location>
</feature>
<dbReference type="GO" id="GO:0009535">
    <property type="term" value="C:chloroplast thylakoid membrane"/>
    <property type="evidence" value="ECO:0007669"/>
    <property type="project" value="UniProtKB-SubCell"/>
</dbReference>
<evidence type="ECO:0000256" key="12">
    <source>
        <dbReference type="ARBA" id="ARBA00023027"/>
    </source>
</evidence>
<dbReference type="Pfam" id="PF00361">
    <property type="entry name" value="Proton_antipo_M"/>
    <property type="match status" value="1"/>
</dbReference>
<dbReference type="PRINTS" id="PR01434">
    <property type="entry name" value="NADHDHGNASE5"/>
</dbReference>
<gene>
    <name evidence="17 21" type="primary">ndhF</name>
</gene>
<keyword evidence="17 21" id="KW-0150">Chloroplast</keyword>
<dbReference type="GO" id="GO:0015990">
    <property type="term" value="P:electron transport coupled proton transport"/>
    <property type="evidence" value="ECO:0007669"/>
    <property type="project" value="TreeGrafter"/>
</dbReference>
<dbReference type="GO" id="GO:0042773">
    <property type="term" value="P:ATP synthesis coupled electron transport"/>
    <property type="evidence" value="ECO:0007669"/>
    <property type="project" value="InterPro"/>
</dbReference>
<feature type="transmembrane region" description="Helical" evidence="17">
    <location>
        <begin position="181"/>
        <end position="201"/>
    </location>
</feature>
<organism evidence="21">
    <name type="scientific">Gymnosphaera podophylla</name>
    <dbReference type="NCBI Taxonomy" id="204585"/>
    <lineage>
        <taxon>Eukaryota</taxon>
        <taxon>Viridiplantae</taxon>
        <taxon>Streptophyta</taxon>
        <taxon>Embryophyta</taxon>
        <taxon>Tracheophyta</taxon>
        <taxon>Polypodiopsida</taxon>
        <taxon>Polypodiidae</taxon>
        <taxon>Cyatheales</taxon>
        <taxon>Cyatheaceae</taxon>
        <taxon>Gymnosphaera</taxon>
    </lineage>
</organism>
<dbReference type="InterPro" id="IPR018393">
    <property type="entry name" value="NADHpl_OxRdtase_5_subgr"/>
</dbReference>
<keyword evidence="17" id="KW-0813">Transport</keyword>
<feature type="transmembrane region" description="Helical" evidence="17">
    <location>
        <begin position="123"/>
        <end position="143"/>
    </location>
</feature>
<reference evidence="21" key="1">
    <citation type="journal article" date="2018" name="Mitochondrial DNA Part B Resour">
        <title>Complete chloroplast genome of the tree fern Alsophila podophylla (Cyatheaceae).</title>
        <authorList>
            <person name="Liu S."/>
            <person name="Ping J."/>
            <person name="Wang Z."/>
            <person name="Wang T."/>
            <person name="Su Y."/>
        </authorList>
    </citation>
    <scope>NUCLEOTIDE SEQUENCE</scope>
</reference>
<feature type="transmembrane region" description="Helical" evidence="17">
    <location>
        <begin position="83"/>
        <end position="111"/>
    </location>
</feature>
<keyword evidence="9 17" id="KW-0618">Plastoquinone</keyword>
<dbReference type="GO" id="GO:0003954">
    <property type="term" value="F:NADH dehydrogenase activity"/>
    <property type="evidence" value="ECO:0007669"/>
    <property type="project" value="TreeGrafter"/>
</dbReference>
<dbReference type="Gene3D" id="1.20.5.2700">
    <property type="match status" value="1"/>
</dbReference>
<keyword evidence="6 17" id="KW-0812">Transmembrane</keyword>
<dbReference type="NCBIfam" id="NF005141">
    <property type="entry name" value="PRK06590.1"/>
    <property type="match status" value="1"/>
</dbReference>
<keyword evidence="12 17" id="KW-0520">NAD</keyword>
<dbReference type="Pfam" id="PF00662">
    <property type="entry name" value="Proton_antipo_N"/>
    <property type="match status" value="1"/>
</dbReference>